<reference evidence="2" key="1">
    <citation type="submission" date="2024-07" db="EMBL/GenBank/DDBJ databases">
        <title>Two chromosome-level genome assemblies of Korean endemic species Abeliophyllum distichum and Forsythia ovata (Oleaceae).</title>
        <authorList>
            <person name="Jang H."/>
        </authorList>
    </citation>
    <scope>NUCLEOTIDE SEQUENCE [LARGE SCALE GENOMIC DNA]</scope>
</reference>
<protein>
    <submittedName>
        <fullName evidence="1">Ty3-gypsy retrotransposon protein</fullName>
    </submittedName>
</protein>
<name>A0ABD1RV07_9LAMI</name>
<accession>A0ABD1RV07</accession>
<keyword evidence="2" id="KW-1185">Reference proteome</keyword>
<comment type="caution">
    <text evidence="1">The sequence shown here is derived from an EMBL/GenBank/DDBJ whole genome shotgun (WGS) entry which is preliminary data.</text>
</comment>
<evidence type="ECO:0000313" key="1">
    <source>
        <dbReference type="EMBL" id="KAL2491849.1"/>
    </source>
</evidence>
<dbReference type="EMBL" id="JBFOLK010000008">
    <property type="protein sequence ID" value="KAL2491849.1"/>
    <property type="molecule type" value="Genomic_DNA"/>
</dbReference>
<gene>
    <name evidence="1" type="ORF">Adt_27477</name>
</gene>
<dbReference type="AlphaFoldDB" id="A0ABD1RV07"/>
<dbReference type="Proteomes" id="UP001604336">
    <property type="component" value="Unassembled WGS sequence"/>
</dbReference>
<dbReference type="PANTHER" id="PTHR33437">
    <property type="entry name" value="OS06G0361200 PROTEIN"/>
    <property type="match status" value="1"/>
</dbReference>
<proteinExistence type="predicted"/>
<organism evidence="1 2">
    <name type="scientific">Abeliophyllum distichum</name>
    <dbReference type="NCBI Taxonomy" id="126358"/>
    <lineage>
        <taxon>Eukaryota</taxon>
        <taxon>Viridiplantae</taxon>
        <taxon>Streptophyta</taxon>
        <taxon>Embryophyta</taxon>
        <taxon>Tracheophyta</taxon>
        <taxon>Spermatophyta</taxon>
        <taxon>Magnoliopsida</taxon>
        <taxon>eudicotyledons</taxon>
        <taxon>Gunneridae</taxon>
        <taxon>Pentapetalae</taxon>
        <taxon>asterids</taxon>
        <taxon>lamiids</taxon>
        <taxon>Lamiales</taxon>
        <taxon>Oleaceae</taxon>
        <taxon>Forsythieae</taxon>
        <taxon>Abeliophyllum</taxon>
    </lineage>
</organism>
<evidence type="ECO:0000313" key="2">
    <source>
        <dbReference type="Proteomes" id="UP001604336"/>
    </source>
</evidence>
<sequence length="105" mass="12032">MIADTICAQYSSSPQSSLVYAKPYSRQIDEKRLPLGHQSLKFQYFGGKENLKQHVADFIETCKNTGTYNDIMVMQFVSSLQRCNVWYTDLLADQLIIEINLSRSS</sequence>